<accession>A0A383DS43</accession>
<reference evidence="1" key="1">
    <citation type="submission" date="2018-05" db="EMBL/GenBank/DDBJ databases">
        <authorList>
            <person name="Lanie J.A."/>
            <person name="Ng W.-L."/>
            <person name="Kazmierczak K.M."/>
            <person name="Andrzejewski T.M."/>
            <person name="Davidsen T.M."/>
            <person name="Wayne K.J."/>
            <person name="Tettelin H."/>
            <person name="Glass J.I."/>
            <person name="Rusch D."/>
            <person name="Podicherti R."/>
            <person name="Tsui H.-C.T."/>
            <person name="Winkler M.E."/>
        </authorList>
    </citation>
    <scope>NUCLEOTIDE SEQUENCE</scope>
</reference>
<feature type="non-terminal residue" evidence="1">
    <location>
        <position position="49"/>
    </location>
</feature>
<organism evidence="1">
    <name type="scientific">marine metagenome</name>
    <dbReference type="NCBI Taxonomy" id="408172"/>
    <lineage>
        <taxon>unclassified sequences</taxon>
        <taxon>metagenomes</taxon>
        <taxon>ecological metagenomes</taxon>
    </lineage>
</organism>
<dbReference type="InterPro" id="IPR027417">
    <property type="entry name" value="P-loop_NTPase"/>
</dbReference>
<dbReference type="AlphaFoldDB" id="A0A383DS43"/>
<evidence type="ECO:0000313" key="1">
    <source>
        <dbReference type="EMBL" id="SVE47055.1"/>
    </source>
</evidence>
<dbReference type="EMBL" id="UINC01219545">
    <property type="protein sequence ID" value="SVE47055.1"/>
    <property type="molecule type" value="Genomic_DNA"/>
</dbReference>
<gene>
    <name evidence="1" type="ORF">METZ01_LOCUS499909</name>
</gene>
<protein>
    <recommendedName>
        <fullName evidence="2">ABC transporter domain-containing protein</fullName>
    </recommendedName>
</protein>
<sequence length="49" mass="5465">MVNDFIDEISNQEAILKAKDLSVFYGSLQAINNVTFNIPRNKIISLIGP</sequence>
<dbReference type="Gene3D" id="3.40.50.300">
    <property type="entry name" value="P-loop containing nucleotide triphosphate hydrolases"/>
    <property type="match status" value="1"/>
</dbReference>
<evidence type="ECO:0008006" key="2">
    <source>
        <dbReference type="Google" id="ProtNLM"/>
    </source>
</evidence>
<name>A0A383DS43_9ZZZZ</name>
<proteinExistence type="predicted"/>
<dbReference type="SUPFAM" id="SSF52540">
    <property type="entry name" value="P-loop containing nucleoside triphosphate hydrolases"/>
    <property type="match status" value="1"/>
</dbReference>